<evidence type="ECO:0000256" key="1">
    <source>
        <dbReference type="SAM" id="MobiDB-lite"/>
    </source>
</evidence>
<proteinExistence type="predicted"/>
<name>A0A8J5V024_ZIZPA</name>
<accession>A0A8J5V024</accession>
<comment type="caution">
    <text evidence="2">The sequence shown here is derived from an EMBL/GenBank/DDBJ whole genome shotgun (WGS) entry which is preliminary data.</text>
</comment>
<evidence type="ECO:0000313" key="3">
    <source>
        <dbReference type="Proteomes" id="UP000729402"/>
    </source>
</evidence>
<reference evidence="2" key="2">
    <citation type="submission" date="2021-02" db="EMBL/GenBank/DDBJ databases">
        <authorList>
            <person name="Kimball J.A."/>
            <person name="Haas M.W."/>
            <person name="Macchietto M."/>
            <person name="Kono T."/>
            <person name="Duquette J."/>
            <person name="Shao M."/>
        </authorList>
    </citation>
    <scope>NUCLEOTIDE SEQUENCE</scope>
    <source>
        <tissue evidence="2">Fresh leaf tissue</tissue>
    </source>
</reference>
<reference evidence="2" key="1">
    <citation type="journal article" date="2021" name="bioRxiv">
        <title>Whole Genome Assembly and Annotation of Northern Wild Rice, Zizania palustris L., Supports a Whole Genome Duplication in the Zizania Genus.</title>
        <authorList>
            <person name="Haas M."/>
            <person name="Kono T."/>
            <person name="Macchietto M."/>
            <person name="Millas R."/>
            <person name="McGilp L."/>
            <person name="Shao M."/>
            <person name="Duquette J."/>
            <person name="Hirsch C.N."/>
            <person name="Kimball J."/>
        </authorList>
    </citation>
    <scope>NUCLEOTIDE SEQUENCE</scope>
    <source>
        <tissue evidence="2">Fresh leaf tissue</tissue>
    </source>
</reference>
<protein>
    <submittedName>
        <fullName evidence="2">Uncharacterized protein</fullName>
    </submittedName>
</protein>
<organism evidence="2 3">
    <name type="scientific">Zizania palustris</name>
    <name type="common">Northern wild rice</name>
    <dbReference type="NCBI Taxonomy" id="103762"/>
    <lineage>
        <taxon>Eukaryota</taxon>
        <taxon>Viridiplantae</taxon>
        <taxon>Streptophyta</taxon>
        <taxon>Embryophyta</taxon>
        <taxon>Tracheophyta</taxon>
        <taxon>Spermatophyta</taxon>
        <taxon>Magnoliopsida</taxon>
        <taxon>Liliopsida</taxon>
        <taxon>Poales</taxon>
        <taxon>Poaceae</taxon>
        <taxon>BOP clade</taxon>
        <taxon>Oryzoideae</taxon>
        <taxon>Oryzeae</taxon>
        <taxon>Zizaniinae</taxon>
        <taxon>Zizania</taxon>
    </lineage>
</organism>
<feature type="region of interest" description="Disordered" evidence="1">
    <location>
        <begin position="78"/>
        <end position="99"/>
    </location>
</feature>
<keyword evidence="3" id="KW-1185">Reference proteome</keyword>
<gene>
    <name evidence="2" type="ORF">GUJ93_ZPchr0048g33358</name>
</gene>
<evidence type="ECO:0000313" key="2">
    <source>
        <dbReference type="EMBL" id="KAG8044100.1"/>
    </source>
</evidence>
<feature type="region of interest" description="Disordered" evidence="1">
    <location>
        <begin position="24"/>
        <end position="61"/>
    </location>
</feature>
<dbReference type="AlphaFoldDB" id="A0A8J5V024"/>
<sequence>MEEQPLARREVVLGRNVHTTSFAVKEPEVDDDETARGRPPWPASLRSTAAPSSSAPSTTSIGYCSRCSKQIRCSFTHGDPGCQMSRRMGTAATLSHPTT</sequence>
<dbReference type="EMBL" id="JAAALK010000873">
    <property type="protein sequence ID" value="KAG8044100.1"/>
    <property type="molecule type" value="Genomic_DNA"/>
</dbReference>
<dbReference type="Proteomes" id="UP000729402">
    <property type="component" value="Unassembled WGS sequence"/>
</dbReference>
<feature type="compositionally biased region" description="Low complexity" evidence="1">
    <location>
        <begin position="43"/>
        <end position="60"/>
    </location>
</feature>